<dbReference type="InterPro" id="IPR011009">
    <property type="entry name" value="Kinase-like_dom_sf"/>
</dbReference>
<evidence type="ECO:0000256" key="3">
    <source>
        <dbReference type="ARBA" id="ARBA00022777"/>
    </source>
</evidence>
<evidence type="ECO:0000259" key="8">
    <source>
        <dbReference type="PROSITE" id="PS51746"/>
    </source>
</evidence>
<dbReference type="InterPro" id="IPR000719">
    <property type="entry name" value="Prot_kinase_dom"/>
</dbReference>
<dbReference type="PROSITE" id="PS50011">
    <property type="entry name" value="PROTEIN_KINASE_DOM"/>
    <property type="match status" value="1"/>
</dbReference>
<dbReference type="PATRIC" id="fig|1306953.7.peg.986"/>
<evidence type="ECO:0000256" key="5">
    <source>
        <dbReference type="ARBA" id="ARBA00037982"/>
    </source>
</evidence>
<dbReference type="InterPro" id="IPR001932">
    <property type="entry name" value="PPM-type_phosphatase-like_dom"/>
</dbReference>
<keyword evidence="6" id="KW-0812">Transmembrane</keyword>
<evidence type="ECO:0000256" key="4">
    <source>
        <dbReference type="ARBA" id="ARBA00022840"/>
    </source>
</evidence>
<keyword evidence="2" id="KW-0547">Nucleotide-binding</keyword>
<dbReference type="RefSeq" id="WP_050599590.1">
    <property type="nucleotide sequence ID" value="NZ_JYNE01000018.1"/>
</dbReference>
<sequence>MREQLPSNALKAALGGYSAAGQKARNDDAIVGKVPDDAYRRHLRGVVACIADGLSSARNADRAAQLAVLQFTRDFYDAPESWTVQNCASRLLGSLNSWFHSQNRSGITDNEGFATTFTALILRSTTAHIVHVGDTRCYRLRDGRLTLLTEDHSAPYLGQSEVLTRALGIDADIKVDYRQEPAREGDLFLLTSDGVHGSLSVEEMAAILSDAALGKRAELEAASRALCDAALAAGSTDNVSCLMVLAETLPSETLSEAHRRLTRRTIPPVMEVGNRLDGWRVAEVLHASTRSHVYLVERHEREGRYVLKAPSANFAGDLRYLEGFALEQWVGRRIRNPQVMQILPGEDSRFLYFVAEYVEGTTLRQWIADHPEPTLEEIMPLLRSIVSAVRVFHRMNIVHRDLKPENIMIAADSTAKIIDFGSAQVTGFADLRSEPIADWPEGSLNYIAPELLTGGEATSLSDLFSIAAIAWEMLTGQLPFAREGPARISPKEQERLRGVFDRLRPDLPPGVEQVLQRALSHDPAKRPQAMSEFVGALDRADQNRALLRTEFVPLIERGSKEMWRNWALIATLATLVLAVLLFGHLG</sequence>
<dbReference type="Gene3D" id="3.60.40.10">
    <property type="entry name" value="PPM-type phosphatase domain"/>
    <property type="match status" value="1"/>
</dbReference>
<gene>
    <name evidence="9" type="ORF">J121_961</name>
</gene>
<dbReference type="Pfam" id="PF00069">
    <property type="entry name" value="Pkinase"/>
    <property type="match status" value="1"/>
</dbReference>
<feature type="domain" description="PPM-type phosphatase" evidence="8">
    <location>
        <begin position="16"/>
        <end position="246"/>
    </location>
</feature>
<evidence type="ECO:0000256" key="2">
    <source>
        <dbReference type="ARBA" id="ARBA00022741"/>
    </source>
</evidence>
<evidence type="ECO:0000313" key="9">
    <source>
        <dbReference type="EMBL" id="KNH02996.1"/>
    </source>
</evidence>
<keyword evidence="1" id="KW-0808">Transferase</keyword>
<dbReference type="Pfam" id="PF13672">
    <property type="entry name" value="PP2C_2"/>
    <property type="match status" value="1"/>
</dbReference>
<dbReference type="STRING" id="1306953.J121_961"/>
<accession>A0A0L1KGH9</accession>
<evidence type="ECO:0000259" key="7">
    <source>
        <dbReference type="PROSITE" id="PS50011"/>
    </source>
</evidence>
<reference evidence="9" key="1">
    <citation type="submission" date="2015-02" db="EMBL/GenBank/DDBJ databases">
        <authorList>
            <person name="Chooi Y.-H."/>
        </authorList>
    </citation>
    <scope>NUCLEOTIDE SEQUENCE [LARGE SCALE GENOMIC DNA]</scope>
    <source>
        <strain evidence="9">LAMA 915</strain>
    </source>
</reference>
<keyword evidence="6" id="KW-0472">Membrane</keyword>
<dbReference type="InterPro" id="IPR050339">
    <property type="entry name" value="CC_SR_Kinase"/>
</dbReference>
<name>A0A0L1KGH9_9SPHN</name>
<dbReference type="PROSITE" id="PS00108">
    <property type="entry name" value="PROTEIN_KINASE_ST"/>
    <property type="match status" value="1"/>
</dbReference>
<dbReference type="GO" id="GO:0005524">
    <property type="term" value="F:ATP binding"/>
    <property type="evidence" value="ECO:0007669"/>
    <property type="project" value="UniProtKB-KW"/>
</dbReference>
<dbReference type="SMART" id="SM00220">
    <property type="entry name" value="S_TKc"/>
    <property type="match status" value="1"/>
</dbReference>
<protein>
    <submittedName>
        <fullName evidence="9">Serine/threonine protein kinase</fullName>
    </submittedName>
</protein>
<dbReference type="Gene3D" id="1.10.510.10">
    <property type="entry name" value="Transferase(Phosphotransferase) domain 1"/>
    <property type="match status" value="1"/>
</dbReference>
<keyword evidence="3 9" id="KW-0418">Kinase</keyword>
<keyword evidence="6" id="KW-1133">Transmembrane helix</keyword>
<dbReference type="SMART" id="SM00332">
    <property type="entry name" value="PP2Cc"/>
    <property type="match status" value="1"/>
</dbReference>
<dbReference type="PROSITE" id="PS51746">
    <property type="entry name" value="PPM_2"/>
    <property type="match status" value="1"/>
</dbReference>
<feature type="domain" description="Protein kinase" evidence="7">
    <location>
        <begin position="279"/>
        <end position="547"/>
    </location>
</feature>
<dbReference type="InterPro" id="IPR008271">
    <property type="entry name" value="Ser/Thr_kinase_AS"/>
</dbReference>
<keyword evidence="4" id="KW-0067">ATP-binding</keyword>
<dbReference type="SMART" id="SM00331">
    <property type="entry name" value="PP2C_SIG"/>
    <property type="match status" value="1"/>
</dbReference>
<comment type="similarity">
    <text evidence="5">Belongs to the protein kinase superfamily. Ser/Thr protein kinase family. GCN2 subfamily.</text>
</comment>
<evidence type="ECO:0000313" key="10">
    <source>
        <dbReference type="Proteomes" id="UP000037446"/>
    </source>
</evidence>
<dbReference type="CDD" id="cd14014">
    <property type="entry name" value="STKc_PknB_like"/>
    <property type="match status" value="1"/>
</dbReference>
<comment type="caution">
    <text evidence="9">The sequence shown here is derived from an EMBL/GenBank/DDBJ whole genome shotgun (WGS) entry which is preliminary data.</text>
</comment>
<dbReference type="GO" id="GO:0004674">
    <property type="term" value="F:protein serine/threonine kinase activity"/>
    <property type="evidence" value="ECO:0007669"/>
    <property type="project" value="UniProtKB-KW"/>
</dbReference>
<evidence type="ECO:0000256" key="6">
    <source>
        <dbReference type="SAM" id="Phobius"/>
    </source>
</evidence>
<dbReference type="SUPFAM" id="SSF56112">
    <property type="entry name" value="Protein kinase-like (PK-like)"/>
    <property type="match status" value="1"/>
</dbReference>
<feature type="transmembrane region" description="Helical" evidence="6">
    <location>
        <begin position="566"/>
        <end position="585"/>
    </location>
</feature>
<dbReference type="Proteomes" id="UP000037446">
    <property type="component" value="Unassembled WGS sequence"/>
</dbReference>
<evidence type="ECO:0000256" key="1">
    <source>
        <dbReference type="ARBA" id="ARBA00022679"/>
    </source>
</evidence>
<dbReference type="InterPro" id="IPR036457">
    <property type="entry name" value="PPM-type-like_dom_sf"/>
</dbReference>
<dbReference type="CDD" id="cd00143">
    <property type="entry name" value="PP2Cc"/>
    <property type="match status" value="1"/>
</dbReference>
<dbReference type="SUPFAM" id="SSF81606">
    <property type="entry name" value="PP2C-like"/>
    <property type="match status" value="1"/>
</dbReference>
<proteinExistence type="inferred from homology"/>
<dbReference type="EMBL" id="JYNE01000018">
    <property type="protein sequence ID" value="KNH02996.1"/>
    <property type="molecule type" value="Genomic_DNA"/>
</dbReference>
<keyword evidence="9" id="KW-0723">Serine/threonine-protein kinase</keyword>
<organism evidence="9 10">
    <name type="scientific">Qipengyuania citrea LAMA 915</name>
    <dbReference type="NCBI Taxonomy" id="1306953"/>
    <lineage>
        <taxon>Bacteria</taxon>
        <taxon>Pseudomonadati</taxon>
        <taxon>Pseudomonadota</taxon>
        <taxon>Alphaproteobacteria</taxon>
        <taxon>Sphingomonadales</taxon>
        <taxon>Erythrobacteraceae</taxon>
        <taxon>Qipengyuania</taxon>
    </lineage>
</organism>
<dbReference type="GO" id="GO:0005737">
    <property type="term" value="C:cytoplasm"/>
    <property type="evidence" value="ECO:0007669"/>
    <property type="project" value="TreeGrafter"/>
</dbReference>
<dbReference type="PANTHER" id="PTHR11042">
    <property type="entry name" value="EUKARYOTIC TRANSLATION INITIATION FACTOR 2-ALPHA KINASE EIF2-ALPHA KINASE -RELATED"/>
    <property type="match status" value="1"/>
</dbReference>
<dbReference type="AlphaFoldDB" id="A0A0L1KGH9"/>